<keyword evidence="2" id="KW-1185">Reference proteome</keyword>
<proteinExistence type="predicted"/>
<dbReference type="InParanoid" id="A0A0D0A222"/>
<dbReference type="EMBL" id="KN835587">
    <property type="protein sequence ID" value="KIK35806.1"/>
    <property type="molecule type" value="Genomic_DNA"/>
</dbReference>
<accession>A0A0D0A222</accession>
<sequence length="58" mass="6687">MEPKVGYVHQLDYGSTDDNELTSCPPPSSRVNHARNQWVILKRIFADFTLISLARQNR</sequence>
<dbReference type="Proteomes" id="UP000054485">
    <property type="component" value="Unassembled WGS sequence"/>
</dbReference>
<protein>
    <submittedName>
        <fullName evidence="1">Unplaced genomic scaffold CY34scaffold_456, whole genome shotgun sequence</fullName>
    </submittedName>
</protein>
<dbReference type="AlphaFoldDB" id="A0A0D0A222"/>
<reference evidence="2" key="2">
    <citation type="submission" date="2015-01" db="EMBL/GenBank/DDBJ databases">
        <title>Evolutionary Origins and Diversification of the Mycorrhizal Mutualists.</title>
        <authorList>
            <consortium name="DOE Joint Genome Institute"/>
            <consortium name="Mycorrhizal Genomics Consortium"/>
            <person name="Kohler A."/>
            <person name="Kuo A."/>
            <person name="Nagy L.G."/>
            <person name="Floudas D."/>
            <person name="Copeland A."/>
            <person name="Barry K.W."/>
            <person name="Cichocki N."/>
            <person name="Veneault-Fourrey C."/>
            <person name="LaButti K."/>
            <person name="Lindquist E.A."/>
            <person name="Lipzen A."/>
            <person name="Lundell T."/>
            <person name="Morin E."/>
            <person name="Murat C."/>
            <person name="Riley R."/>
            <person name="Ohm R."/>
            <person name="Sun H."/>
            <person name="Tunlid A."/>
            <person name="Henrissat B."/>
            <person name="Grigoriev I.V."/>
            <person name="Hibbett D.S."/>
            <person name="Martin F."/>
        </authorList>
    </citation>
    <scope>NUCLEOTIDE SEQUENCE [LARGE SCALE GENOMIC DNA]</scope>
    <source>
        <strain evidence="2">UH-Slu-Lm8-n1</strain>
    </source>
</reference>
<gene>
    <name evidence="1" type="ORF">CY34DRAFT_811863</name>
</gene>
<evidence type="ECO:0000313" key="2">
    <source>
        <dbReference type="Proteomes" id="UP000054485"/>
    </source>
</evidence>
<name>A0A0D0A222_9AGAM</name>
<dbReference type="HOGENOM" id="CLU_2980664_0_0_1"/>
<evidence type="ECO:0000313" key="1">
    <source>
        <dbReference type="EMBL" id="KIK35806.1"/>
    </source>
</evidence>
<reference evidence="1 2" key="1">
    <citation type="submission" date="2014-04" db="EMBL/GenBank/DDBJ databases">
        <authorList>
            <consortium name="DOE Joint Genome Institute"/>
            <person name="Kuo A."/>
            <person name="Ruytinx J."/>
            <person name="Rineau F."/>
            <person name="Colpaert J."/>
            <person name="Kohler A."/>
            <person name="Nagy L.G."/>
            <person name="Floudas D."/>
            <person name="Copeland A."/>
            <person name="Barry K.W."/>
            <person name="Cichocki N."/>
            <person name="Veneault-Fourrey C."/>
            <person name="LaButti K."/>
            <person name="Lindquist E.A."/>
            <person name="Lipzen A."/>
            <person name="Lundell T."/>
            <person name="Morin E."/>
            <person name="Murat C."/>
            <person name="Sun H."/>
            <person name="Tunlid A."/>
            <person name="Henrissat B."/>
            <person name="Grigoriev I.V."/>
            <person name="Hibbett D.S."/>
            <person name="Martin F."/>
            <person name="Nordberg H.P."/>
            <person name="Cantor M.N."/>
            <person name="Hua S.X."/>
        </authorList>
    </citation>
    <scope>NUCLEOTIDE SEQUENCE [LARGE SCALE GENOMIC DNA]</scope>
    <source>
        <strain evidence="1 2">UH-Slu-Lm8-n1</strain>
    </source>
</reference>
<organism evidence="1 2">
    <name type="scientific">Suillus luteus UH-Slu-Lm8-n1</name>
    <dbReference type="NCBI Taxonomy" id="930992"/>
    <lineage>
        <taxon>Eukaryota</taxon>
        <taxon>Fungi</taxon>
        <taxon>Dikarya</taxon>
        <taxon>Basidiomycota</taxon>
        <taxon>Agaricomycotina</taxon>
        <taxon>Agaricomycetes</taxon>
        <taxon>Agaricomycetidae</taxon>
        <taxon>Boletales</taxon>
        <taxon>Suillineae</taxon>
        <taxon>Suillaceae</taxon>
        <taxon>Suillus</taxon>
    </lineage>
</organism>